<dbReference type="PANTHER" id="PTHR10815">
    <property type="entry name" value="METHYLATED-DNA--PROTEIN-CYSTEINE METHYLTRANSFERASE"/>
    <property type="match status" value="1"/>
</dbReference>
<dbReference type="InterPro" id="IPR036388">
    <property type="entry name" value="WH-like_DNA-bd_sf"/>
</dbReference>
<dbReference type="GO" id="GO:0003908">
    <property type="term" value="F:methylated-DNA-[protein]-cysteine S-methyltransferase activity"/>
    <property type="evidence" value="ECO:0007669"/>
    <property type="project" value="UniProtKB-EC"/>
</dbReference>
<dbReference type="RefSeq" id="WP_154075425.1">
    <property type="nucleotide sequence ID" value="NZ_CP045929.1"/>
</dbReference>
<proteinExistence type="predicted"/>
<feature type="domain" description="Methylated-DNA-[protein]-cysteine S-methyltransferase DNA binding" evidence="7">
    <location>
        <begin position="87"/>
        <end position="165"/>
    </location>
</feature>
<keyword evidence="2 8" id="KW-0489">Methyltransferase</keyword>
<keyword evidence="3 8" id="KW-0808">Transferase</keyword>
<keyword evidence="5" id="KW-0234">DNA repair</keyword>
<evidence type="ECO:0000256" key="3">
    <source>
        <dbReference type="ARBA" id="ARBA00022679"/>
    </source>
</evidence>
<dbReference type="SUPFAM" id="SSF46767">
    <property type="entry name" value="Methylated DNA-protein cysteine methyltransferase, C-terminal domain"/>
    <property type="match status" value="1"/>
</dbReference>
<dbReference type="Pfam" id="PF01035">
    <property type="entry name" value="DNA_binding_1"/>
    <property type="match status" value="1"/>
</dbReference>
<reference evidence="9" key="1">
    <citation type="submission" date="2019-11" db="EMBL/GenBank/DDBJ databases">
        <title>The complete genome sequence of Saccharopolyspora sp. E2A.</title>
        <authorList>
            <person name="Zhang G."/>
        </authorList>
    </citation>
    <scope>NUCLEOTIDE SEQUENCE [LARGE SCALE GENOMIC DNA]</scope>
    <source>
        <strain evidence="9">E2A</strain>
    </source>
</reference>
<dbReference type="CDD" id="cd06445">
    <property type="entry name" value="ATase"/>
    <property type="match status" value="1"/>
</dbReference>
<sequence>MTTAHWSIVDTFLGPFTAVADSDGAVLAAGWTDDLAALLEVVSPSLRPTEPRRRNDLGEVTDAVAAYHQGDLGAVDAVPVRQSSGPFLTHAWDVLRKVPPGEPISYTAFADLAGRPGAVRAAASACARNAAALFVPCHRILRTDGTLGGFRWGLDLKRSLLTHETP</sequence>
<dbReference type="GO" id="GO:0006281">
    <property type="term" value="P:DNA repair"/>
    <property type="evidence" value="ECO:0007669"/>
    <property type="project" value="UniProtKB-KW"/>
</dbReference>
<evidence type="ECO:0000256" key="6">
    <source>
        <dbReference type="ARBA" id="ARBA00049348"/>
    </source>
</evidence>
<evidence type="ECO:0000256" key="1">
    <source>
        <dbReference type="ARBA" id="ARBA00001286"/>
    </source>
</evidence>
<dbReference type="EC" id="2.1.1.63" evidence="8"/>
<organism evidence="8 9">
    <name type="scientific">Allosaccharopolyspora coralli</name>
    <dbReference type="NCBI Taxonomy" id="2665642"/>
    <lineage>
        <taxon>Bacteria</taxon>
        <taxon>Bacillati</taxon>
        <taxon>Actinomycetota</taxon>
        <taxon>Actinomycetes</taxon>
        <taxon>Pseudonocardiales</taxon>
        <taxon>Pseudonocardiaceae</taxon>
        <taxon>Allosaccharopolyspora</taxon>
    </lineage>
</organism>
<dbReference type="EMBL" id="CP045929">
    <property type="protein sequence ID" value="QGK68822.1"/>
    <property type="molecule type" value="Genomic_DNA"/>
</dbReference>
<comment type="catalytic activity">
    <reaction evidence="6">
        <text>a 6-O-methyl-2'-deoxyguanosine in DNA + L-cysteinyl-[protein] = S-methyl-L-cysteinyl-[protein] + a 2'-deoxyguanosine in DNA</text>
        <dbReference type="Rhea" id="RHEA:24000"/>
        <dbReference type="Rhea" id="RHEA-COMP:10131"/>
        <dbReference type="Rhea" id="RHEA-COMP:10132"/>
        <dbReference type="Rhea" id="RHEA-COMP:11367"/>
        <dbReference type="Rhea" id="RHEA-COMP:11368"/>
        <dbReference type="ChEBI" id="CHEBI:29950"/>
        <dbReference type="ChEBI" id="CHEBI:82612"/>
        <dbReference type="ChEBI" id="CHEBI:85445"/>
        <dbReference type="ChEBI" id="CHEBI:85448"/>
        <dbReference type="EC" id="2.1.1.63"/>
    </reaction>
</comment>
<dbReference type="InterPro" id="IPR001497">
    <property type="entry name" value="MethylDNA_cys_MeTrfase_AS"/>
</dbReference>
<dbReference type="KEGG" id="sace:GIY23_04020"/>
<keyword evidence="9" id="KW-1185">Reference proteome</keyword>
<accession>A0A5Q3Q2Y4</accession>
<dbReference type="InterPro" id="IPR036217">
    <property type="entry name" value="MethylDNA_cys_MeTrfase_DNAb"/>
</dbReference>
<evidence type="ECO:0000256" key="2">
    <source>
        <dbReference type="ARBA" id="ARBA00022603"/>
    </source>
</evidence>
<dbReference type="AlphaFoldDB" id="A0A5Q3Q2Y4"/>
<evidence type="ECO:0000313" key="8">
    <source>
        <dbReference type="EMBL" id="QGK68822.1"/>
    </source>
</evidence>
<dbReference type="GO" id="GO:0032259">
    <property type="term" value="P:methylation"/>
    <property type="evidence" value="ECO:0007669"/>
    <property type="project" value="UniProtKB-KW"/>
</dbReference>
<dbReference type="Proteomes" id="UP000371041">
    <property type="component" value="Chromosome"/>
</dbReference>
<keyword evidence="4" id="KW-0227">DNA damage</keyword>
<dbReference type="PANTHER" id="PTHR10815:SF13">
    <property type="entry name" value="METHYLATED-DNA--PROTEIN-CYSTEINE METHYLTRANSFERASE"/>
    <property type="match status" value="1"/>
</dbReference>
<dbReference type="Gene3D" id="1.10.10.10">
    <property type="entry name" value="Winged helix-like DNA-binding domain superfamily/Winged helix DNA-binding domain"/>
    <property type="match status" value="1"/>
</dbReference>
<comment type="catalytic activity">
    <reaction evidence="1">
        <text>a 4-O-methyl-thymidine in DNA + L-cysteinyl-[protein] = a thymidine in DNA + S-methyl-L-cysteinyl-[protein]</text>
        <dbReference type="Rhea" id="RHEA:53428"/>
        <dbReference type="Rhea" id="RHEA-COMP:10131"/>
        <dbReference type="Rhea" id="RHEA-COMP:10132"/>
        <dbReference type="Rhea" id="RHEA-COMP:13555"/>
        <dbReference type="Rhea" id="RHEA-COMP:13556"/>
        <dbReference type="ChEBI" id="CHEBI:29950"/>
        <dbReference type="ChEBI" id="CHEBI:82612"/>
        <dbReference type="ChEBI" id="CHEBI:137386"/>
        <dbReference type="ChEBI" id="CHEBI:137387"/>
        <dbReference type="EC" id="2.1.1.63"/>
    </reaction>
</comment>
<protein>
    <submittedName>
        <fullName evidence="8">Methylated-DNA--[protein]-cysteine S-methyltransferase</fullName>
        <ecNumber evidence="8">2.1.1.63</ecNumber>
    </submittedName>
</protein>
<evidence type="ECO:0000256" key="4">
    <source>
        <dbReference type="ARBA" id="ARBA00022763"/>
    </source>
</evidence>
<dbReference type="PROSITE" id="PS00374">
    <property type="entry name" value="MGMT"/>
    <property type="match status" value="1"/>
</dbReference>
<gene>
    <name evidence="8" type="ORF">GIY23_04020</name>
</gene>
<dbReference type="InterPro" id="IPR014048">
    <property type="entry name" value="MethylDNA_cys_MeTrfase_DNA-bd"/>
</dbReference>
<evidence type="ECO:0000313" key="9">
    <source>
        <dbReference type="Proteomes" id="UP000371041"/>
    </source>
</evidence>
<name>A0A5Q3Q2Y4_9PSEU</name>
<evidence type="ECO:0000256" key="5">
    <source>
        <dbReference type="ARBA" id="ARBA00023204"/>
    </source>
</evidence>
<dbReference type="NCBIfam" id="TIGR00589">
    <property type="entry name" value="ogt"/>
    <property type="match status" value="1"/>
</dbReference>
<evidence type="ECO:0000259" key="7">
    <source>
        <dbReference type="Pfam" id="PF01035"/>
    </source>
</evidence>